<dbReference type="EMBL" id="JACAZF010000009">
    <property type="protein sequence ID" value="KAF7294548.1"/>
    <property type="molecule type" value="Genomic_DNA"/>
</dbReference>
<dbReference type="RefSeq" id="XP_037215911.1">
    <property type="nucleotide sequence ID" value="XM_037366517.1"/>
</dbReference>
<sequence length="107" mass="11926">MTGKFSSTQPRCLPHPQSPTAGTAPFRTHSFIEEPNCRITPKPRLLNASARLSAKSQRSDSEKSYFYNSASELKLVEILAFLTKPTTPTQVRLQSSNSVIEILRIYG</sequence>
<comment type="caution">
    <text evidence="2">The sequence shown here is derived from an EMBL/GenBank/DDBJ whole genome shotgun (WGS) entry which is preliminary data.</text>
</comment>
<dbReference type="AlphaFoldDB" id="A0A8H6S905"/>
<evidence type="ECO:0000256" key="1">
    <source>
        <dbReference type="SAM" id="MobiDB-lite"/>
    </source>
</evidence>
<feature type="compositionally biased region" description="Polar residues" evidence="1">
    <location>
        <begin position="1"/>
        <end position="10"/>
    </location>
</feature>
<feature type="region of interest" description="Disordered" evidence="1">
    <location>
        <begin position="1"/>
        <end position="26"/>
    </location>
</feature>
<name>A0A8H6S905_9AGAR</name>
<evidence type="ECO:0000313" key="3">
    <source>
        <dbReference type="Proteomes" id="UP000636479"/>
    </source>
</evidence>
<keyword evidence="3" id="KW-1185">Reference proteome</keyword>
<gene>
    <name evidence="2" type="ORF">MIND_00991300</name>
</gene>
<dbReference type="GeneID" id="59349033"/>
<dbReference type="Proteomes" id="UP000636479">
    <property type="component" value="Unassembled WGS sequence"/>
</dbReference>
<evidence type="ECO:0000313" key="2">
    <source>
        <dbReference type="EMBL" id="KAF7294548.1"/>
    </source>
</evidence>
<proteinExistence type="predicted"/>
<protein>
    <submittedName>
        <fullName evidence="2">Uncharacterized protein</fullName>
    </submittedName>
</protein>
<organism evidence="2 3">
    <name type="scientific">Mycena indigotica</name>
    <dbReference type="NCBI Taxonomy" id="2126181"/>
    <lineage>
        <taxon>Eukaryota</taxon>
        <taxon>Fungi</taxon>
        <taxon>Dikarya</taxon>
        <taxon>Basidiomycota</taxon>
        <taxon>Agaricomycotina</taxon>
        <taxon>Agaricomycetes</taxon>
        <taxon>Agaricomycetidae</taxon>
        <taxon>Agaricales</taxon>
        <taxon>Marasmiineae</taxon>
        <taxon>Mycenaceae</taxon>
        <taxon>Mycena</taxon>
    </lineage>
</organism>
<accession>A0A8H6S905</accession>
<reference evidence="2" key="1">
    <citation type="submission" date="2020-05" db="EMBL/GenBank/DDBJ databases">
        <title>Mycena genomes resolve the evolution of fungal bioluminescence.</title>
        <authorList>
            <person name="Tsai I.J."/>
        </authorList>
    </citation>
    <scope>NUCLEOTIDE SEQUENCE</scope>
    <source>
        <strain evidence="2">171206Taipei</strain>
    </source>
</reference>